<dbReference type="Proteomes" id="UP001295423">
    <property type="component" value="Unassembled WGS sequence"/>
</dbReference>
<dbReference type="EMBL" id="CAKOGP040001291">
    <property type="protein sequence ID" value="CAJ1944986.1"/>
    <property type="molecule type" value="Genomic_DNA"/>
</dbReference>
<proteinExistence type="predicted"/>
<keyword evidence="2" id="KW-1185">Reference proteome</keyword>
<evidence type="ECO:0000313" key="1">
    <source>
        <dbReference type="EMBL" id="CAJ1944986.1"/>
    </source>
</evidence>
<dbReference type="AlphaFoldDB" id="A0AAD2CSC1"/>
<accession>A0AAD2CSC1</accession>
<organism evidence="1 2">
    <name type="scientific">Cylindrotheca closterium</name>
    <dbReference type="NCBI Taxonomy" id="2856"/>
    <lineage>
        <taxon>Eukaryota</taxon>
        <taxon>Sar</taxon>
        <taxon>Stramenopiles</taxon>
        <taxon>Ochrophyta</taxon>
        <taxon>Bacillariophyta</taxon>
        <taxon>Bacillariophyceae</taxon>
        <taxon>Bacillariophycidae</taxon>
        <taxon>Bacillariales</taxon>
        <taxon>Bacillariaceae</taxon>
        <taxon>Cylindrotheca</taxon>
    </lineage>
</organism>
<sequence length="138" mass="15841">MPRGSPEWQSAKPLLEQDYLAVEGIVDMTPDQVIALRPEIYGKVKRTNFVNNWKTLKERMKANKDNPQQGRRKKASGPTAWEIAKKLLEEDYDSGKATADMTYDEVVALQKTIYGKVPKTNFVNNWRSLKNRINTEKA</sequence>
<gene>
    <name evidence="1" type="ORF">CYCCA115_LOCUS9135</name>
</gene>
<protein>
    <submittedName>
        <fullName evidence="1">Uncharacterized protein</fullName>
    </submittedName>
</protein>
<reference evidence="1" key="1">
    <citation type="submission" date="2023-08" db="EMBL/GenBank/DDBJ databases">
        <authorList>
            <person name="Audoor S."/>
            <person name="Bilcke G."/>
        </authorList>
    </citation>
    <scope>NUCLEOTIDE SEQUENCE</scope>
</reference>
<comment type="caution">
    <text evidence="1">The sequence shown here is derived from an EMBL/GenBank/DDBJ whole genome shotgun (WGS) entry which is preliminary data.</text>
</comment>
<evidence type="ECO:0000313" key="2">
    <source>
        <dbReference type="Proteomes" id="UP001295423"/>
    </source>
</evidence>
<name>A0AAD2CSC1_9STRA</name>